<proteinExistence type="predicted"/>
<feature type="region of interest" description="Disordered" evidence="1">
    <location>
        <begin position="1"/>
        <end position="43"/>
    </location>
</feature>
<feature type="compositionally biased region" description="Basic and acidic residues" evidence="1">
    <location>
        <begin position="1"/>
        <end position="23"/>
    </location>
</feature>
<feature type="non-terminal residue" evidence="3">
    <location>
        <position position="53"/>
    </location>
</feature>
<feature type="non-terminal residue" evidence="3">
    <location>
        <position position="1"/>
    </location>
</feature>
<evidence type="ECO:0000259" key="2">
    <source>
        <dbReference type="Pfam" id="PF06567"/>
    </source>
</evidence>
<dbReference type="EMBL" id="VXAA01005388">
    <property type="protein sequence ID" value="NXI71045.1"/>
    <property type="molecule type" value="Genomic_DNA"/>
</dbReference>
<evidence type="ECO:0000313" key="4">
    <source>
        <dbReference type="Proteomes" id="UP000567872"/>
    </source>
</evidence>
<organism evidence="3 4">
    <name type="scientific">Anseranas semipalmata</name>
    <name type="common">Magpie goose</name>
    <name type="synonym">Anas semipalmata</name>
    <dbReference type="NCBI Taxonomy" id="8851"/>
    <lineage>
        <taxon>Eukaryota</taxon>
        <taxon>Metazoa</taxon>
        <taxon>Chordata</taxon>
        <taxon>Craniata</taxon>
        <taxon>Vertebrata</taxon>
        <taxon>Euteleostomi</taxon>
        <taxon>Archelosauria</taxon>
        <taxon>Archosauria</taxon>
        <taxon>Dinosauria</taxon>
        <taxon>Saurischia</taxon>
        <taxon>Theropoda</taxon>
        <taxon>Coelurosauria</taxon>
        <taxon>Aves</taxon>
        <taxon>Neognathae</taxon>
        <taxon>Galloanserae</taxon>
        <taxon>Anseriformes</taxon>
        <taxon>Anseranatidae</taxon>
        <taxon>Anseranas</taxon>
    </lineage>
</organism>
<evidence type="ECO:0000256" key="1">
    <source>
        <dbReference type="SAM" id="MobiDB-lite"/>
    </source>
</evidence>
<comment type="caution">
    <text evidence="3">The sequence shown here is derived from an EMBL/GenBank/DDBJ whole genome shotgun (WGS) entry which is preliminary data.</text>
</comment>
<reference evidence="3 4" key="1">
    <citation type="submission" date="2019-09" db="EMBL/GenBank/DDBJ databases">
        <title>Bird 10,000 Genomes (B10K) Project - Family phase.</title>
        <authorList>
            <person name="Zhang G."/>
        </authorList>
    </citation>
    <scope>NUCLEOTIDE SEQUENCE [LARGE SCALE GENOMIC DNA]</scope>
    <source>
        <strain evidence="3">B10K-DU-001-57</strain>
        <tissue evidence="3">Muscle</tissue>
    </source>
</reference>
<name>A0A7K9VD92_ANSSE</name>
<dbReference type="AlphaFoldDB" id="A0A7K9VD92"/>
<accession>A0A7K9VD92</accession>
<sequence length="53" mass="5428">DDPSAPHKLQDPLKSCLKDEELPSIHGAAPAQQEGGKGEPGGCGVPCLHNNLA</sequence>
<dbReference type="OrthoDB" id="9117615at2759"/>
<evidence type="ECO:0000313" key="3">
    <source>
        <dbReference type="EMBL" id="NXI71045.1"/>
    </source>
</evidence>
<keyword evidence="4" id="KW-1185">Reference proteome</keyword>
<dbReference type="InterPro" id="IPR009505">
    <property type="entry name" value="Neural_ProG_Cyt"/>
</dbReference>
<dbReference type="Proteomes" id="UP000567872">
    <property type="component" value="Unassembled WGS sequence"/>
</dbReference>
<protein>
    <submittedName>
        <fullName evidence="3">CSPG5 protein</fullName>
    </submittedName>
</protein>
<feature type="domain" description="Neural chondroitin sulphate proteoglycan cytoplasmic" evidence="2">
    <location>
        <begin position="1"/>
        <end position="52"/>
    </location>
</feature>
<dbReference type="Pfam" id="PF06567">
    <property type="entry name" value="Neural_ProG_Cyt"/>
    <property type="match status" value="1"/>
</dbReference>
<gene>
    <name evidence="3" type="primary">Cspg5</name>
    <name evidence="3" type="ORF">ANSSEM_R15807</name>
</gene>